<dbReference type="InterPro" id="IPR001841">
    <property type="entry name" value="Znf_RING"/>
</dbReference>
<dbReference type="PANTHER" id="PTHR10825:SF72">
    <property type="entry name" value="UBIQUITIN-LIKE DOMAIN-CONTAINING PROTEIN"/>
    <property type="match status" value="1"/>
</dbReference>
<feature type="domain" description="RING-type" evidence="5">
    <location>
        <begin position="41"/>
        <end position="79"/>
    </location>
</feature>
<dbReference type="GO" id="GO:1990841">
    <property type="term" value="F:promoter-specific chromatin binding"/>
    <property type="evidence" value="ECO:0007669"/>
    <property type="project" value="TreeGrafter"/>
</dbReference>
<gene>
    <name evidence="6" type="primary">bmi1a</name>
    <name evidence="6" type="ORF">FJT64_025579</name>
</gene>
<dbReference type="PROSITE" id="PS50089">
    <property type="entry name" value="ZF_RING_2"/>
    <property type="match status" value="1"/>
</dbReference>
<dbReference type="EMBL" id="VIIS01001073">
    <property type="protein sequence ID" value="KAF0302329.1"/>
    <property type="molecule type" value="Genomic_DNA"/>
</dbReference>
<keyword evidence="7" id="KW-1185">Reference proteome</keyword>
<dbReference type="InterPro" id="IPR013083">
    <property type="entry name" value="Znf_RING/FYVE/PHD"/>
</dbReference>
<dbReference type="Pfam" id="PF13923">
    <property type="entry name" value="zf-C3HC4_2"/>
    <property type="match status" value="1"/>
</dbReference>
<keyword evidence="1" id="KW-0479">Metal-binding</keyword>
<dbReference type="PROSITE" id="PS00518">
    <property type="entry name" value="ZF_RING_1"/>
    <property type="match status" value="1"/>
</dbReference>
<accession>A0A6A4WAW2</accession>
<dbReference type="AlphaFoldDB" id="A0A6A4WAW2"/>
<dbReference type="GO" id="GO:0000122">
    <property type="term" value="P:negative regulation of transcription by RNA polymerase II"/>
    <property type="evidence" value="ECO:0007669"/>
    <property type="project" value="TreeGrafter"/>
</dbReference>
<evidence type="ECO:0000313" key="7">
    <source>
        <dbReference type="Proteomes" id="UP000440578"/>
    </source>
</evidence>
<proteinExistence type="predicted"/>
<name>A0A6A4WAW2_AMPAM</name>
<evidence type="ECO:0000256" key="2">
    <source>
        <dbReference type="ARBA" id="ARBA00022771"/>
    </source>
</evidence>
<evidence type="ECO:0000313" key="6">
    <source>
        <dbReference type="EMBL" id="KAF0302329.1"/>
    </source>
</evidence>
<reference evidence="6 7" key="1">
    <citation type="submission" date="2019-07" db="EMBL/GenBank/DDBJ databases">
        <title>Draft genome assembly of a fouling barnacle, Amphibalanus amphitrite (Darwin, 1854): The first reference genome for Thecostraca.</title>
        <authorList>
            <person name="Kim W."/>
        </authorList>
    </citation>
    <scope>NUCLEOTIDE SEQUENCE [LARGE SCALE GENOMIC DNA]</scope>
    <source>
        <strain evidence="6">SNU_AA5</strain>
        <tissue evidence="6">Soma without cirri and trophi</tissue>
    </source>
</reference>
<dbReference type="GO" id="GO:0008270">
    <property type="term" value="F:zinc ion binding"/>
    <property type="evidence" value="ECO:0007669"/>
    <property type="project" value="UniProtKB-KW"/>
</dbReference>
<organism evidence="6 7">
    <name type="scientific">Amphibalanus amphitrite</name>
    <name type="common">Striped barnacle</name>
    <name type="synonym">Balanus amphitrite</name>
    <dbReference type="NCBI Taxonomy" id="1232801"/>
    <lineage>
        <taxon>Eukaryota</taxon>
        <taxon>Metazoa</taxon>
        <taxon>Ecdysozoa</taxon>
        <taxon>Arthropoda</taxon>
        <taxon>Crustacea</taxon>
        <taxon>Multicrustacea</taxon>
        <taxon>Cirripedia</taxon>
        <taxon>Thoracica</taxon>
        <taxon>Thoracicalcarea</taxon>
        <taxon>Balanomorpha</taxon>
        <taxon>Balanoidea</taxon>
        <taxon>Balanidae</taxon>
        <taxon>Amphibalaninae</taxon>
        <taxon>Amphibalanus</taxon>
    </lineage>
</organism>
<dbReference type="InterPro" id="IPR017907">
    <property type="entry name" value="Znf_RING_CS"/>
</dbReference>
<evidence type="ECO:0000256" key="4">
    <source>
        <dbReference type="PROSITE-ProRule" id="PRU00175"/>
    </source>
</evidence>
<evidence type="ECO:0000256" key="1">
    <source>
        <dbReference type="ARBA" id="ARBA00022723"/>
    </source>
</evidence>
<evidence type="ECO:0000256" key="3">
    <source>
        <dbReference type="ARBA" id="ARBA00022833"/>
    </source>
</evidence>
<sequence>MWSRQQCIKSVLVPWRRRSLTRRKRPGGRPRLGDLRSHITCVLCAGYFIDATTIVECLHTFCRSCILCHLESSSCCPVCATTIHRTKGSSSLRADATLQTLVYKMVPDLFSQEMQQRRDFYEEKPYADPELPSWAKGDVASYVPHVFTPDEPLQLRLAMFNAESRYVGSRYRCHVGRTSRPSRTVHGLRGTLQ</sequence>
<dbReference type="Proteomes" id="UP000440578">
    <property type="component" value="Unassembled WGS sequence"/>
</dbReference>
<evidence type="ECO:0000259" key="5">
    <source>
        <dbReference type="PROSITE" id="PS50089"/>
    </source>
</evidence>
<comment type="caution">
    <text evidence="6">The sequence shown here is derived from an EMBL/GenBank/DDBJ whole genome shotgun (WGS) entry which is preliminary data.</text>
</comment>
<keyword evidence="2 4" id="KW-0863">Zinc-finger</keyword>
<keyword evidence="3" id="KW-0862">Zinc</keyword>
<dbReference type="OrthoDB" id="6401595at2759"/>
<dbReference type="Gene3D" id="3.30.40.10">
    <property type="entry name" value="Zinc/RING finger domain, C3HC4 (zinc finger)"/>
    <property type="match status" value="1"/>
</dbReference>
<dbReference type="GO" id="GO:0035102">
    <property type="term" value="C:PRC1 complex"/>
    <property type="evidence" value="ECO:0007669"/>
    <property type="project" value="TreeGrafter"/>
</dbReference>
<dbReference type="SUPFAM" id="SSF57850">
    <property type="entry name" value="RING/U-box"/>
    <property type="match status" value="1"/>
</dbReference>
<dbReference type="FunFam" id="3.30.40.10:FF:000033">
    <property type="entry name" value="Polycomb group RING finger protein 3"/>
    <property type="match status" value="1"/>
</dbReference>
<dbReference type="PANTHER" id="PTHR10825">
    <property type="entry name" value="RING FINGER DOMAIN-CONTAINING, POLYCOMB GROUP COMPONENT"/>
    <property type="match status" value="1"/>
</dbReference>
<protein>
    <submittedName>
        <fullName evidence="6">Polycomb complex protein BMI-1-A</fullName>
    </submittedName>
</protein>